<dbReference type="AlphaFoldDB" id="A0A8H5LWB6"/>
<dbReference type="PANTHER" id="PTHR37049">
    <property type="entry name" value="PEPTIDASE S41 FAMILY PROTEIN"/>
    <property type="match status" value="1"/>
</dbReference>
<name>A0A8H5LWB6_9AGAR</name>
<feature type="signal peptide" evidence="1">
    <location>
        <begin position="1"/>
        <end position="19"/>
    </location>
</feature>
<protein>
    <submittedName>
        <fullName evidence="2">Uncharacterized protein</fullName>
    </submittedName>
</protein>
<dbReference type="EMBL" id="JAACJM010000007">
    <property type="protein sequence ID" value="KAF5371736.1"/>
    <property type="molecule type" value="Genomic_DNA"/>
</dbReference>
<feature type="chain" id="PRO_5034119382" evidence="1">
    <location>
        <begin position="20"/>
        <end position="221"/>
    </location>
</feature>
<evidence type="ECO:0000313" key="2">
    <source>
        <dbReference type="EMBL" id="KAF5371736.1"/>
    </source>
</evidence>
<dbReference type="OrthoDB" id="3009080at2759"/>
<keyword evidence="3" id="KW-1185">Reference proteome</keyword>
<sequence length="221" mass="23966">MVNTRSILTTFVVVGSVLASEITLQTRQSDPCANIGGQKWVDPADLRACFTSVPVDPAIKENIIDVINKTLPFHASVNYQISAPEPFTDAVHEDLLKDLARISSQSYDSDYDLHLDISKTFKNLKDALFSNFLPIPLVLLTDASGTQAVHIAPEAYNVSSVEFADQIDVWEAALPKGITLKSLNGATVLSINDADPFAAVDANAEITGTFQALGLVRIREH</sequence>
<comment type="caution">
    <text evidence="2">The sequence shown here is derived from an EMBL/GenBank/DDBJ whole genome shotgun (WGS) entry which is preliminary data.</text>
</comment>
<gene>
    <name evidence="2" type="ORF">D9758_003448</name>
</gene>
<dbReference type="InterPro" id="IPR052766">
    <property type="entry name" value="S41A_metabolite_peptidase"/>
</dbReference>
<evidence type="ECO:0000256" key="1">
    <source>
        <dbReference type="SAM" id="SignalP"/>
    </source>
</evidence>
<organism evidence="2 3">
    <name type="scientific">Tetrapyrgos nigripes</name>
    <dbReference type="NCBI Taxonomy" id="182062"/>
    <lineage>
        <taxon>Eukaryota</taxon>
        <taxon>Fungi</taxon>
        <taxon>Dikarya</taxon>
        <taxon>Basidiomycota</taxon>
        <taxon>Agaricomycotina</taxon>
        <taxon>Agaricomycetes</taxon>
        <taxon>Agaricomycetidae</taxon>
        <taxon>Agaricales</taxon>
        <taxon>Marasmiineae</taxon>
        <taxon>Marasmiaceae</taxon>
        <taxon>Tetrapyrgos</taxon>
    </lineage>
</organism>
<dbReference type="Proteomes" id="UP000559256">
    <property type="component" value="Unassembled WGS sequence"/>
</dbReference>
<evidence type="ECO:0000313" key="3">
    <source>
        <dbReference type="Proteomes" id="UP000559256"/>
    </source>
</evidence>
<proteinExistence type="predicted"/>
<dbReference type="PANTHER" id="PTHR37049:SF4">
    <property type="entry name" value="RHODANESE DOMAIN-CONTAINING PROTEIN"/>
    <property type="match status" value="1"/>
</dbReference>
<accession>A0A8H5LWB6</accession>
<keyword evidence="1" id="KW-0732">Signal</keyword>
<reference evidence="2 3" key="1">
    <citation type="journal article" date="2020" name="ISME J.">
        <title>Uncovering the hidden diversity of litter-decomposition mechanisms in mushroom-forming fungi.</title>
        <authorList>
            <person name="Floudas D."/>
            <person name="Bentzer J."/>
            <person name="Ahren D."/>
            <person name="Johansson T."/>
            <person name="Persson P."/>
            <person name="Tunlid A."/>
        </authorList>
    </citation>
    <scope>NUCLEOTIDE SEQUENCE [LARGE SCALE GENOMIC DNA]</scope>
    <source>
        <strain evidence="2 3">CBS 291.85</strain>
    </source>
</reference>